<comment type="catalytic activity">
    <reaction evidence="1">
        <text>L-threonine = 2-oxobutanoate + NH4(+)</text>
        <dbReference type="Rhea" id="RHEA:22108"/>
        <dbReference type="ChEBI" id="CHEBI:16763"/>
        <dbReference type="ChEBI" id="CHEBI:28938"/>
        <dbReference type="ChEBI" id="CHEBI:57926"/>
        <dbReference type="EC" id="4.3.1.19"/>
    </reaction>
</comment>
<protein>
    <recommendedName>
        <fullName evidence="4">threonine ammonia-lyase</fullName>
        <ecNumber evidence="4">4.3.1.19</ecNumber>
    </recommendedName>
    <alternativeName>
        <fullName evidence="8">Threonine deaminase</fullName>
    </alternativeName>
</protein>
<evidence type="ECO:0000259" key="9">
    <source>
        <dbReference type="Pfam" id="PF00291"/>
    </source>
</evidence>
<dbReference type="RefSeq" id="WP_245891272.1">
    <property type="nucleotide sequence ID" value="NZ_PZZP01000003.1"/>
</dbReference>
<sequence>MPIHMEHPSVETGAVWEARQRIAPFISRTPLVYSSALSEQAGGPVYLKLEQLQPVGSFKLRGAANKILRLNEEQRKRGVTTFSTGNHGLAVAWFARRLGIRAVICLSDRVPQEKTDRISALGAELVVCGDSQDEAESHCVQLEQREGLTVIPPFDDTDIIAGQGTIGLELLEEKPDLGTVVIPLSGGGLFAGIASTIKSNHPGTRMVGVTMEGSAVMYHSLRQGKPIVMKESNTLADSLLGGIGLENRYTFQLVRKTADETLLVTENDIKDGLSLLFHQHKLLLEGAAATGAAAILKGLIRSDGRPIVLIISGCNANPADVLRAIGYQATLDV</sequence>
<evidence type="ECO:0000313" key="11">
    <source>
        <dbReference type="Proteomes" id="UP000241639"/>
    </source>
</evidence>
<dbReference type="GO" id="GO:0004794">
    <property type="term" value="F:threonine deaminase activity"/>
    <property type="evidence" value="ECO:0007669"/>
    <property type="project" value="UniProtKB-EC"/>
</dbReference>
<dbReference type="SUPFAM" id="SSF53686">
    <property type="entry name" value="Tryptophan synthase beta subunit-like PLP-dependent enzymes"/>
    <property type="match status" value="1"/>
</dbReference>
<dbReference type="GO" id="GO:0003941">
    <property type="term" value="F:L-serine ammonia-lyase activity"/>
    <property type="evidence" value="ECO:0007669"/>
    <property type="project" value="TreeGrafter"/>
</dbReference>
<evidence type="ECO:0000256" key="5">
    <source>
        <dbReference type="ARBA" id="ARBA00022898"/>
    </source>
</evidence>
<comment type="function">
    <text evidence="7">Catalyzes the anaerobic formation of alpha-ketobutyrate and ammonia from threonine in a two-step reaction. The first step involved a dehydration of threonine and a production of enamine intermediates (aminocrotonate), which tautomerizes to its imine form (iminobutyrate). Both intermediates are unstable and short-lived. The second step is the nonenzymatic hydrolysis of the enamine/imine intermediates to form 2-ketobutyrate and free ammonia. In the low water environment of the cell, the second step is accelerated by RidA.</text>
</comment>
<dbReference type="PANTHER" id="PTHR48078">
    <property type="entry name" value="THREONINE DEHYDRATASE, MITOCHONDRIAL-RELATED"/>
    <property type="match status" value="1"/>
</dbReference>
<keyword evidence="5" id="KW-0663">Pyridoxal phosphate</keyword>
<dbReference type="EC" id="4.3.1.19" evidence="4"/>
<evidence type="ECO:0000256" key="7">
    <source>
        <dbReference type="ARBA" id="ARBA00025527"/>
    </source>
</evidence>
<dbReference type="GO" id="GO:0006567">
    <property type="term" value="P:L-threonine catabolic process"/>
    <property type="evidence" value="ECO:0007669"/>
    <property type="project" value="TreeGrafter"/>
</dbReference>
<evidence type="ECO:0000256" key="2">
    <source>
        <dbReference type="ARBA" id="ARBA00001933"/>
    </source>
</evidence>
<dbReference type="AlphaFoldDB" id="A0A2T4Z218"/>
<dbReference type="InterPro" id="IPR036052">
    <property type="entry name" value="TrpB-like_PALP_sf"/>
</dbReference>
<dbReference type="GO" id="GO:0006565">
    <property type="term" value="P:L-serine catabolic process"/>
    <property type="evidence" value="ECO:0007669"/>
    <property type="project" value="TreeGrafter"/>
</dbReference>
<evidence type="ECO:0000313" key="10">
    <source>
        <dbReference type="EMBL" id="PTM54819.1"/>
    </source>
</evidence>
<evidence type="ECO:0000256" key="4">
    <source>
        <dbReference type="ARBA" id="ARBA00012096"/>
    </source>
</evidence>
<reference evidence="10 11" key="1">
    <citation type="submission" date="2018-04" db="EMBL/GenBank/DDBJ databases">
        <title>Genomic Encyclopedia of Archaeal and Bacterial Type Strains, Phase II (KMG-II): from individual species to whole genera.</title>
        <authorList>
            <person name="Goeker M."/>
        </authorList>
    </citation>
    <scope>NUCLEOTIDE SEQUENCE [LARGE SCALE GENOMIC DNA]</scope>
    <source>
        <strain evidence="10 11">DSM 45169</strain>
    </source>
</reference>
<dbReference type="PROSITE" id="PS00165">
    <property type="entry name" value="DEHYDRATASE_SER_THR"/>
    <property type="match status" value="1"/>
</dbReference>
<dbReference type="PANTHER" id="PTHR48078:SF6">
    <property type="entry name" value="L-THREONINE DEHYDRATASE CATABOLIC TDCB"/>
    <property type="match status" value="1"/>
</dbReference>
<dbReference type="FunFam" id="3.40.50.1100:FF:000005">
    <property type="entry name" value="Threonine dehydratase catabolic"/>
    <property type="match status" value="1"/>
</dbReference>
<evidence type="ECO:0000256" key="6">
    <source>
        <dbReference type="ARBA" id="ARBA00023239"/>
    </source>
</evidence>
<evidence type="ECO:0000256" key="1">
    <source>
        <dbReference type="ARBA" id="ARBA00001274"/>
    </source>
</evidence>
<evidence type="ECO:0000256" key="8">
    <source>
        <dbReference type="ARBA" id="ARBA00031427"/>
    </source>
</evidence>
<dbReference type="InterPro" id="IPR001926">
    <property type="entry name" value="TrpB-like_PALP"/>
</dbReference>
<comment type="similarity">
    <text evidence="3">Belongs to the serine/threonine dehydratase family.</text>
</comment>
<dbReference type="NCBIfam" id="NF005680">
    <property type="entry name" value="PRK07476.1"/>
    <property type="match status" value="1"/>
</dbReference>
<proteinExistence type="inferred from homology"/>
<dbReference type="GO" id="GO:0030170">
    <property type="term" value="F:pyridoxal phosphate binding"/>
    <property type="evidence" value="ECO:0007669"/>
    <property type="project" value="InterPro"/>
</dbReference>
<dbReference type="InterPro" id="IPR050147">
    <property type="entry name" value="Ser/Thr_Dehydratase"/>
</dbReference>
<evidence type="ECO:0000256" key="3">
    <source>
        <dbReference type="ARBA" id="ARBA00010869"/>
    </source>
</evidence>
<dbReference type="Gene3D" id="3.40.50.1100">
    <property type="match status" value="2"/>
</dbReference>
<feature type="domain" description="Tryptophan synthase beta chain-like PALP" evidence="9">
    <location>
        <begin position="23"/>
        <end position="313"/>
    </location>
</feature>
<dbReference type="CDD" id="cd01562">
    <property type="entry name" value="Thr-dehyd"/>
    <property type="match status" value="1"/>
</dbReference>
<dbReference type="Proteomes" id="UP000241639">
    <property type="component" value="Unassembled WGS sequence"/>
</dbReference>
<dbReference type="EMBL" id="PZZP01000003">
    <property type="protein sequence ID" value="PTM54819.1"/>
    <property type="molecule type" value="Genomic_DNA"/>
</dbReference>
<keyword evidence="11" id="KW-1185">Reference proteome</keyword>
<comment type="cofactor">
    <cofactor evidence="2">
        <name>pyridoxal 5'-phosphate</name>
        <dbReference type="ChEBI" id="CHEBI:597326"/>
    </cofactor>
</comment>
<comment type="caution">
    <text evidence="10">The sequence shown here is derived from an EMBL/GenBank/DDBJ whole genome shotgun (WGS) entry which is preliminary data.</text>
</comment>
<keyword evidence="6" id="KW-0456">Lyase</keyword>
<gene>
    <name evidence="10" type="ORF">C8J48_3473</name>
</gene>
<accession>A0A2T4Z218</accession>
<dbReference type="GO" id="GO:0009097">
    <property type="term" value="P:isoleucine biosynthetic process"/>
    <property type="evidence" value="ECO:0007669"/>
    <property type="project" value="TreeGrafter"/>
</dbReference>
<organism evidence="10 11">
    <name type="scientific">Desmospora activa DSM 45169</name>
    <dbReference type="NCBI Taxonomy" id="1121389"/>
    <lineage>
        <taxon>Bacteria</taxon>
        <taxon>Bacillati</taxon>
        <taxon>Bacillota</taxon>
        <taxon>Bacilli</taxon>
        <taxon>Bacillales</taxon>
        <taxon>Thermoactinomycetaceae</taxon>
        <taxon>Desmospora</taxon>
    </lineage>
</organism>
<name>A0A2T4Z218_9BACL</name>
<dbReference type="Pfam" id="PF00291">
    <property type="entry name" value="PALP"/>
    <property type="match status" value="1"/>
</dbReference>
<dbReference type="InterPro" id="IPR000634">
    <property type="entry name" value="Ser/Thr_deHydtase_PyrdxlP-BS"/>
</dbReference>